<sequence length="84" mass="9606">MVSLRINNCEYCVTLPSLGKLHSLQDLSIANMLMLETIGPEFYCVQGGECSNSSFEPFLSPERIKFDSMPNWKEWLHFEGINFA</sequence>
<reference evidence="1 2" key="1">
    <citation type="journal article" date="2018" name="Front. Plant Sci.">
        <title>Red Clover (Trifolium pratense) and Zigzag Clover (T. medium) - A Picture of Genomic Similarities and Differences.</title>
        <authorList>
            <person name="Dluhosova J."/>
            <person name="Istvanek J."/>
            <person name="Nedelnik J."/>
            <person name="Repkova J."/>
        </authorList>
    </citation>
    <scope>NUCLEOTIDE SEQUENCE [LARGE SCALE GENOMIC DNA]</scope>
    <source>
        <strain evidence="2">cv. 10/8</strain>
        <tissue evidence="1">Leaf</tissue>
    </source>
</reference>
<protein>
    <submittedName>
        <fullName evidence="1">CC-NBS-LRR resistance protein</fullName>
    </submittedName>
</protein>
<evidence type="ECO:0000313" key="2">
    <source>
        <dbReference type="Proteomes" id="UP000265520"/>
    </source>
</evidence>
<dbReference type="AlphaFoldDB" id="A0A392S4N7"/>
<organism evidence="1 2">
    <name type="scientific">Trifolium medium</name>
    <dbReference type="NCBI Taxonomy" id="97028"/>
    <lineage>
        <taxon>Eukaryota</taxon>
        <taxon>Viridiplantae</taxon>
        <taxon>Streptophyta</taxon>
        <taxon>Embryophyta</taxon>
        <taxon>Tracheophyta</taxon>
        <taxon>Spermatophyta</taxon>
        <taxon>Magnoliopsida</taxon>
        <taxon>eudicotyledons</taxon>
        <taxon>Gunneridae</taxon>
        <taxon>Pentapetalae</taxon>
        <taxon>rosids</taxon>
        <taxon>fabids</taxon>
        <taxon>Fabales</taxon>
        <taxon>Fabaceae</taxon>
        <taxon>Papilionoideae</taxon>
        <taxon>50 kb inversion clade</taxon>
        <taxon>NPAAA clade</taxon>
        <taxon>Hologalegina</taxon>
        <taxon>IRL clade</taxon>
        <taxon>Trifolieae</taxon>
        <taxon>Trifolium</taxon>
    </lineage>
</organism>
<dbReference type="InterPro" id="IPR032675">
    <property type="entry name" value="LRR_dom_sf"/>
</dbReference>
<comment type="caution">
    <text evidence="1">The sequence shown here is derived from an EMBL/GenBank/DDBJ whole genome shotgun (WGS) entry which is preliminary data.</text>
</comment>
<dbReference type="Gene3D" id="3.80.10.10">
    <property type="entry name" value="Ribonuclease Inhibitor"/>
    <property type="match status" value="1"/>
</dbReference>
<keyword evidence="2" id="KW-1185">Reference proteome</keyword>
<dbReference type="Proteomes" id="UP000265520">
    <property type="component" value="Unassembled WGS sequence"/>
</dbReference>
<name>A0A392S4N7_9FABA</name>
<feature type="non-terminal residue" evidence="1">
    <location>
        <position position="84"/>
    </location>
</feature>
<evidence type="ECO:0000313" key="1">
    <source>
        <dbReference type="EMBL" id="MCI43808.1"/>
    </source>
</evidence>
<proteinExistence type="predicted"/>
<accession>A0A392S4N7</accession>
<dbReference type="EMBL" id="LXQA010322276">
    <property type="protein sequence ID" value="MCI43808.1"/>
    <property type="molecule type" value="Genomic_DNA"/>
</dbReference>